<sequence>MRYFLKGFLYGILGISLIGLIWLMIVRPQLTARDAAELKDEYSETVSGATSPGDSVGEESSVDILAMQRQYPDIKAWLTVPGTVIDYPVLQSSEDDPEHYLRRNYDDTWRMAGSLFFQYDCTLDSRNLVIFGHNMSDGSMFACLRNMFDAEFREEHSQIILHTADSTRYFRVVSAMKTDLTQLPFNQTMFQSDNDFLTFAEQMLQDTDAMPNSNLTLLTLITCAYDWDGARTVVVAVETNEE</sequence>
<dbReference type="EMBL" id="JBBMFA010000111">
    <property type="protein sequence ID" value="MEQ2521533.1"/>
    <property type="molecule type" value="Genomic_DNA"/>
</dbReference>
<dbReference type="InterPro" id="IPR005754">
    <property type="entry name" value="Sortase"/>
</dbReference>
<dbReference type="CDD" id="cd05826">
    <property type="entry name" value="Sortase_B"/>
    <property type="match status" value="1"/>
</dbReference>
<keyword evidence="4" id="KW-1185">Reference proteome</keyword>
<proteinExistence type="predicted"/>
<organism evidence="3 4">
    <name type="scientific">Ruthenibacterium intestinale</name>
    <dbReference type="NCBI Taxonomy" id="3133163"/>
    <lineage>
        <taxon>Bacteria</taxon>
        <taxon>Bacillati</taxon>
        <taxon>Bacillota</taxon>
        <taxon>Clostridia</taxon>
        <taxon>Eubacteriales</taxon>
        <taxon>Oscillospiraceae</taxon>
        <taxon>Ruthenibacterium</taxon>
    </lineage>
</organism>
<keyword evidence="2" id="KW-1133">Transmembrane helix</keyword>
<evidence type="ECO:0000256" key="1">
    <source>
        <dbReference type="ARBA" id="ARBA00022801"/>
    </source>
</evidence>
<dbReference type="Gene3D" id="2.40.260.10">
    <property type="entry name" value="Sortase"/>
    <property type="match status" value="1"/>
</dbReference>
<keyword evidence="2" id="KW-0472">Membrane</keyword>
<feature type="transmembrane region" description="Helical" evidence="2">
    <location>
        <begin position="7"/>
        <end position="25"/>
    </location>
</feature>
<dbReference type="InterPro" id="IPR009835">
    <property type="entry name" value="SrtB"/>
</dbReference>
<reference evidence="3 4" key="1">
    <citation type="submission" date="2024-03" db="EMBL/GenBank/DDBJ databases">
        <title>Human intestinal bacterial collection.</title>
        <authorList>
            <person name="Pauvert C."/>
            <person name="Hitch T.C.A."/>
            <person name="Clavel T."/>
        </authorList>
    </citation>
    <scope>NUCLEOTIDE SEQUENCE [LARGE SCALE GENOMIC DNA]</scope>
    <source>
        <strain evidence="3 4">CLA-JM-H11</strain>
    </source>
</reference>
<dbReference type="InterPro" id="IPR023365">
    <property type="entry name" value="Sortase_dom-sf"/>
</dbReference>
<dbReference type="RefSeq" id="WP_349216994.1">
    <property type="nucleotide sequence ID" value="NZ_JBBMFA010000111.1"/>
</dbReference>
<comment type="caution">
    <text evidence="3">The sequence shown here is derived from an EMBL/GenBank/DDBJ whole genome shotgun (WGS) entry which is preliminary data.</text>
</comment>
<gene>
    <name evidence="3" type="ORF">WMO24_14015</name>
</gene>
<protein>
    <submittedName>
        <fullName evidence="3">Class B sortase</fullName>
    </submittedName>
</protein>
<dbReference type="Pfam" id="PF04203">
    <property type="entry name" value="Sortase"/>
    <property type="match status" value="1"/>
</dbReference>
<evidence type="ECO:0000256" key="2">
    <source>
        <dbReference type="SAM" id="Phobius"/>
    </source>
</evidence>
<evidence type="ECO:0000313" key="3">
    <source>
        <dbReference type="EMBL" id="MEQ2521533.1"/>
    </source>
</evidence>
<dbReference type="Proteomes" id="UP001477672">
    <property type="component" value="Unassembled WGS sequence"/>
</dbReference>
<name>A0ABV1GJ18_9FIRM</name>
<keyword evidence="1" id="KW-0378">Hydrolase</keyword>
<dbReference type="SUPFAM" id="SSF63817">
    <property type="entry name" value="Sortase"/>
    <property type="match status" value="1"/>
</dbReference>
<accession>A0ABV1GJ18</accession>
<evidence type="ECO:0000313" key="4">
    <source>
        <dbReference type="Proteomes" id="UP001477672"/>
    </source>
</evidence>
<keyword evidence="2" id="KW-0812">Transmembrane</keyword>